<dbReference type="Pfam" id="PF00266">
    <property type="entry name" value="Aminotran_5"/>
    <property type="match status" value="1"/>
</dbReference>
<evidence type="ECO:0000313" key="14">
    <source>
        <dbReference type="Proteomes" id="UP000030742"/>
    </source>
</evidence>
<dbReference type="AlphaFoldDB" id="U4UW08"/>
<dbReference type="UniPathway" id="UPA00244">
    <property type="reaction ID" value="UER00311"/>
</dbReference>
<dbReference type="HAMAP" id="MF_00160">
    <property type="entry name" value="SerC_aminotrans_5"/>
    <property type="match status" value="1"/>
</dbReference>
<dbReference type="PANTHER" id="PTHR43247">
    <property type="entry name" value="PHOSPHOSERINE AMINOTRANSFERASE"/>
    <property type="match status" value="1"/>
</dbReference>
<protein>
    <recommendedName>
        <fullName evidence="4">phosphoserine transaminase</fullName>
        <ecNumber evidence="4">2.6.1.52</ecNumber>
    </recommendedName>
</protein>
<dbReference type="InterPro" id="IPR022278">
    <property type="entry name" value="Pser_aminoTfrase"/>
</dbReference>
<organism evidence="13 14">
    <name type="scientific">Dendroctonus ponderosae</name>
    <name type="common">Mountain pine beetle</name>
    <dbReference type="NCBI Taxonomy" id="77166"/>
    <lineage>
        <taxon>Eukaryota</taxon>
        <taxon>Metazoa</taxon>
        <taxon>Ecdysozoa</taxon>
        <taxon>Arthropoda</taxon>
        <taxon>Hexapoda</taxon>
        <taxon>Insecta</taxon>
        <taxon>Pterygota</taxon>
        <taxon>Neoptera</taxon>
        <taxon>Endopterygota</taxon>
        <taxon>Coleoptera</taxon>
        <taxon>Polyphaga</taxon>
        <taxon>Cucujiformia</taxon>
        <taxon>Curculionidae</taxon>
        <taxon>Scolytinae</taxon>
        <taxon>Dendroctonus</taxon>
    </lineage>
</organism>
<dbReference type="FunFam" id="3.40.640.10:FF:000010">
    <property type="entry name" value="Phosphoserine aminotransferase"/>
    <property type="match status" value="1"/>
</dbReference>
<accession>U4UW08</accession>
<evidence type="ECO:0000256" key="2">
    <source>
        <dbReference type="ARBA" id="ARBA00005099"/>
    </source>
</evidence>
<proteinExistence type="inferred from homology"/>
<evidence type="ECO:0000256" key="7">
    <source>
        <dbReference type="ARBA" id="ARBA00022679"/>
    </source>
</evidence>
<evidence type="ECO:0000256" key="3">
    <source>
        <dbReference type="ARBA" id="ARBA00006904"/>
    </source>
</evidence>
<dbReference type="InterPro" id="IPR000192">
    <property type="entry name" value="Aminotrans_V_dom"/>
</dbReference>
<keyword evidence="9" id="KW-0718">Serine biosynthesis</keyword>
<dbReference type="Proteomes" id="UP000030742">
    <property type="component" value="Unassembled WGS sequence"/>
</dbReference>
<comment type="catalytic activity">
    <reaction evidence="10">
        <text>4-(phosphooxy)-L-threonine + 2-oxoglutarate = (R)-3-hydroxy-2-oxo-4-phosphooxybutanoate + L-glutamate</text>
        <dbReference type="Rhea" id="RHEA:16573"/>
        <dbReference type="ChEBI" id="CHEBI:16810"/>
        <dbReference type="ChEBI" id="CHEBI:29985"/>
        <dbReference type="ChEBI" id="CHEBI:58452"/>
        <dbReference type="ChEBI" id="CHEBI:58538"/>
        <dbReference type="EC" id="2.6.1.52"/>
    </reaction>
</comment>
<dbReference type="InterPro" id="IPR015424">
    <property type="entry name" value="PyrdxlP-dep_Trfase"/>
</dbReference>
<comment type="similarity">
    <text evidence="3">Belongs to the class-V pyridoxal-phosphate-dependent aminotransferase family. SerC subfamily.</text>
</comment>
<evidence type="ECO:0000256" key="8">
    <source>
        <dbReference type="ARBA" id="ARBA00022898"/>
    </source>
</evidence>
<comment type="cofactor">
    <cofactor evidence="1">
        <name>pyridoxal 5'-phosphate</name>
        <dbReference type="ChEBI" id="CHEBI:597326"/>
    </cofactor>
</comment>
<evidence type="ECO:0000256" key="4">
    <source>
        <dbReference type="ARBA" id="ARBA00013030"/>
    </source>
</evidence>
<reference evidence="13 14" key="1">
    <citation type="journal article" date="2013" name="Genome Biol.">
        <title>Draft genome of the mountain pine beetle, Dendroctonus ponderosae Hopkins, a major forest pest.</title>
        <authorList>
            <person name="Keeling C.I."/>
            <person name="Yuen M.M."/>
            <person name="Liao N.Y."/>
            <person name="Docking T.R."/>
            <person name="Chan S.K."/>
            <person name="Taylor G.A."/>
            <person name="Palmquist D.L."/>
            <person name="Jackman S.D."/>
            <person name="Nguyen A."/>
            <person name="Li M."/>
            <person name="Henderson H."/>
            <person name="Janes J.K."/>
            <person name="Zhao Y."/>
            <person name="Pandoh P."/>
            <person name="Moore R."/>
            <person name="Sperling F.A."/>
            <person name="Huber D.P."/>
            <person name="Birol I."/>
            <person name="Jones S.J."/>
            <person name="Bohlmann J."/>
        </authorList>
    </citation>
    <scope>NUCLEOTIDE SEQUENCE</scope>
</reference>
<sequence length="374" mass="41205">MSSKQPAINFGAGPGKIPNEVLRAAQEEFLSYQNMGFSVTELSHRSQAYAEINGNAESNLRKLLNVPVNYNILFVHGGGQGLFSAVAMNLLKPTGTADYAVAGIWSHIAATEAKKYGTINYVFPKPSSSGIIPDEASWSLNPDASYVYYCDNETIQGIEYPFVPDTKGVPLVVDMSSSIMTKKIDVSRFGVIIAAVQKNLGTAGLGIVIIREDLLGRAMDICPSILNFELLSNYASILNTPPVFAGYYYSRVYLFGKVLEWVKSHGGLEAMEEQSKRKSELLYTTIDGSSGFYQNSVPVRNRSKTNVPIRIKNGDEGLEEEFLREAEEKGMYQLKGHSLVGGIRVSLYNAVSYEDLLILIDFMKEFLKNHSETG</sequence>
<comment type="pathway">
    <text evidence="2">Amino-acid biosynthesis; L-serine biosynthesis; L-serine from 3-phospho-D-glycerate: step 2/3.</text>
</comment>
<evidence type="ECO:0000256" key="1">
    <source>
        <dbReference type="ARBA" id="ARBA00001933"/>
    </source>
</evidence>
<dbReference type="Gene3D" id="3.90.1150.10">
    <property type="entry name" value="Aspartate Aminotransferase, domain 1"/>
    <property type="match status" value="1"/>
</dbReference>
<keyword evidence="8" id="KW-0663">Pyridoxal phosphate</keyword>
<evidence type="ECO:0000256" key="10">
    <source>
        <dbReference type="ARBA" id="ARBA00047630"/>
    </source>
</evidence>
<dbReference type="STRING" id="77166.U4UW08"/>
<dbReference type="PANTHER" id="PTHR43247:SF1">
    <property type="entry name" value="PHOSPHOSERINE AMINOTRANSFERASE"/>
    <property type="match status" value="1"/>
</dbReference>
<dbReference type="GO" id="GO:0030170">
    <property type="term" value="F:pyridoxal phosphate binding"/>
    <property type="evidence" value="ECO:0007669"/>
    <property type="project" value="TreeGrafter"/>
</dbReference>
<feature type="domain" description="Aminotransferase class V" evidence="12">
    <location>
        <begin position="9"/>
        <end position="356"/>
    </location>
</feature>
<dbReference type="EC" id="2.6.1.52" evidence="4"/>
<gene>
    <name evidence="13" type="ORF">D910_11679</name>
</gene>
<dbReference type="GO" id="GO:0006564">
    <property type="term" value="P:L-serine biosynthetic process"/>
    <property type="evidence" value="ECO:0007669"/>
    <property type="project" value="UniProtKB-KW"/>
</dbReference>
<dbReference type="UniPathway" id="UPA00135">
    <property type="reaction ID" value="UER00197"/>
</dbReference>
<keyword evidence="6" id="KW-0028">Amino-acid biosynthesis</keyword>
<dbReference type="EMBL" id="KB632390">
    <property type="protein sequence ID" value="ERL94400.1"/>
    <property type="molecule type" value="Genomic_DNA"/>
</dbReference>
<evidence type="ECO:0000256" key="9">
    <source>
        <dbReference type="ARBA" id="ARBA00023299"/>
    </source>
</evidence>
<keyword evidence="7" id="KW-0808">Transferase</keyword>
<keyword evidence="5" id="KW-0032">Aminotransferase</keyword>
<dbReference type="Gene3D" id="3.40.640.10">
    <property type="entry name" value="Type I PLP-dependent aspartate aminotransferase-like (Major domain)"/>
    <property type="match status" value="1"/>
</dbReference>
<dbReference type="PIRSF" id="PIRSF000525">
    <property type="entry name" value="SerC"/>
    <property type="match status" value="1"/>
</dbReference>
<dbReference type="SUPFAM" id="SSF53383">
    <property type="entry name" value="PLP-dependent transferases"/>
    <property type="match status" value="1"/>
</dbReference>
<dbReference type="InterPro" id="IPR015421">
    <property type="entry name" value="PyrdxlP-dep_Trfase_major"/>
</dbReference>
<evidence type="ECO:0000256" key="5">
    <source>
        <dbReference type="ARBA" id="ARBA00022576"/>
    </source>
</evidence>
<name>U4UW08_DENPD</name>
<evidence type="ECO:0000256" key="6">
    <source>
        <dbReference type="ARBA" id="ARBA00022605"/>
    </source>
</evidence>
<evidence type="ECO:0000259" key="12">
    <source>
        <dbReference type="Pfam" id="PF00266"/>
    </source>
</evidence>
<dbReference type="NCBIfam" id="NF003764">
    <property type="entry name" value="PRK05355.1"/>
    <property type="match status" value="1"/>
</dbReference>
<comment type="catalytic activity">
    <reaction evidence="11">
        <text>O-phospho-L-serine + 2-oxoglutarate = 3-phosphooxypyruvate + L-glutamate</text>
        <dbReference type="Rhea" id="RHEA:14329"/>
        <dbReference type="ChEBI" id="CHEBI:16810"/>
        <dbReference type="ChEBI" id="CHEBI:18110"/>
        <dbReference type="ChEBI" id="CHEBI:29985"/>
        <dbReference type="ChEBI" id="CHEBI:57524"/>
        <dbReference type="EC" id="2.6.1.52"/>
    </reaction>
</comment>
<dbReference type="FunFam" id="3.90.1150.10:FF:000006">
    <property type="entry name" value="Phosphoserine aminotransferase"/>
    <property type="match status" value="1"/>
</dbReference>
<evidence type="ECO:0000313" key="13">
    <source>
        <dbReference type="EMBL" id="ERL94400.1"/>
    </source>
</evidence>
<dbReference type="OrthoDB" id="1703350at2759"/>
<dbReference type="GO" id="GO:0005737">
    <property type="term" value="C:cytoplasm"/>
    <property type="evidence" value="ECO:0007669"/>
    <property type="project" value="TreeGrafter"/>
</dbReference>
<dbReference type="GO" id="GO:0004648">
    <property type="term" value="F:O-phospho-L-serine:2-oxoglutarate aminotransferase activity"/>
    <property type="evidence" value="ECO:0007669"/>
    <property type="project" value="UniProtKB-EC"/>
</dbReference>
<dbReference type="InterPro" id="IPR015422">
    <property type="entry name" value="PyrdxlP-dep_Trfase_small"/>
</dbReference>
<evidence type="ECO:0000256" key="11">
    <source>
        <dbReference type="ARBA" id="ARBA00049007"/>
    </source>
</evidence>